<evidence type="ECO:0000256" key="1">
    <source>
        <dbReference type="ARBA" id="ARBA00004613"/>
    </source>
</evidence>
<feature type="non-terminal residue" evidence="10">
    <location>
        <position position="1"/>
    </location>
</feature>
<feature type="disulfide bond" evidence="7">
    <location>
        <begin position="810"/>
        <end position="825"/>
    </location>
</feature>
<comment type="caution">
    <text evidence="7">Lacks conserved residue(s) required for the propagation of feature annotation.</text>
</comment>
<evidence type="ECO:0000256" key="8">
    <source>
        <dbReference type="SAM" id="MobiDB-lite"/>
    </source>
</evidence>
<comment type="subcellular location">
    <subcellularLocation>
        <location evidence="1">Secreted</location>
    </subcellularLocation>
</comment>
<keyword evidence="4 7" id="KW-0722">Serine protease inhibitor</keyword>
<dbReference type="EMBL" id="OW152836">
    <property type="protein sequence ID" value="CAH2057069.1"/>
    <property type="molecule type" value="Genomic_DNA"/>
</dbReference>
<sequence length="846" mass="95386">MLLGTAGLEQFALGKEKSRFNKIEKRALSCQPNLTYEHDFETCVCTRDGEWPNKRCSTHFGEIYKSLPRECEPNTYVKVHCNVCKCDKWGALNYGKCTKHVCERNSGPSNRNSRKSIESVTGKCTLNVWYSFAPCQLCFCVSKNKLVCSPAKNQLKTKYFGKYNFTVCGKMFLKESVDLIPTAGQMLKLDKDRHVAKTQPGITLKNSDEQQEDSNSNEKRSKYIVNQEEDTSEAENNSDKETDDEKTRKDELITQMSFQVDDKPVSKESNKVVNIDLNNESNSNEEEPKVTVKPTIFYPDQLDDDGDNLSAKNDWMQEKIEQENKPYFGLNVANILKVLNLGSRKHSLRKMVSLDSKGTCEPGTKMAVECNTCFCMRNVLHSFAFDYEQPVPSKLWNERCKRNSHVLNDCNWCWCDSSYQYKCHARVCSKVDMFGHFNDAIREIDVGMEGKGVWRTTDSACAPGVHYRRGSVLCVCNEDGYWPNPVCRDIFRILHSVEVTRGIGMSQKCEPTKLYLVGCNVCFCPSTGRLDGELCTKLSCLDDDPVLNATKGNRVIEAEESDDVEVYATCDTSKKYSMGCQTCSCLRNNRLLCGNCTSDRRKDEPESNRTICSEHEVGEVFSVGCNQCFCDESSFLYCTARKCLSRYALNLIDMEDDQFEDSVAPVVDHECRPGTSYNKGCNKCHCSEQSGRTVYTCTLRQCTAGSAIDWIQNDCVNGTVYEASCLICRCDIDDAKRETCIVDRRCGASDVKASELSHGFCQPLHIYNKDCNICQCLANGKVVKCTTRPCNADPVTIDLVPVRAKHPEPCPKGMSYKLECNVCFCLDNGNALCTTNDCRTRRGGGW</sequence>
<feature type="disulfide bond" evidence="7">
    <location>
        <begin position="820"/>
        <end position="838"/>
    </location>
</feature>
<evidence type="ECO:0000313" key="11">
    <source>
        <dbReference type="Proteomes" id="UP000837857"/>
    </source>
</evidence>
<evidence type="ECO:0000313" key="10">
    <source>
        <dbReference type="EMBL" id="CAH2057069.1"/>
    </source>
</evidence>
<feature type="region of interest" description="Disordered" evidence="8">
    <location>
        <begin position="198"/>
        <end position="253"/>
    </location>
</feature>
<accession>A0ABN8IH00</accession>
<evidence type="ECO:0000256" key="2">
    <source>
        <dbReference type="ARBA" id="ARBA00022525"/>
    </source>
</evidence>
<keyword evidence="2" id="KW-0964">Secreted</keyword>
<evidence type="ECO:0000259" key="9">
    <source>
        <dbReference type="PROSITE" id="PS51446"/>
    </source>
</evidence>
<proteinExistence type="inferred from homology"/>
<dbReference type="SUPFAM" id="SSF57283">
    <property type="entry name" value="PMP inhibitors"/>
    <property type="match status" value="2"/>
</dbReference>
<keyword evidence="11" id="KW-1185">Reference proteome</keyword>
<evidence type="ECO:0000256" key="7">
    <source>
        <dbReference type="PROSITE-ProRule" id="PRU00776"/>
    </source>
</evidence>
<feature type="disulfide bond" evidence="7">
    <location>
        <begin position="823"/>
        <end position="833"/>
    </location>
</feature>
<comment type="similarity">
    <text evidence="6 7">Belongs to the protease inhibitor I19 family.</text>
</comment>
<evidence type="ECO:0000256" key="6">
    <source>
        <dbReference type="ARBA" id="ARBA00029459"/>
    </source>
</evidence>
<reference evidence="10" key="1">
    <citation type="submission" date="2022-03" db="EMBL/GenBank/DDBJ databases">
        <authorList>
            <person name="Martin H S."/>
        </authorList>
    </citation>
    <scope>NUCLEOTIDE SEQUENCE</scope>
</reference>
<dbReference type="InterPro" id="IPR008037">
    <property type="entry name" value="Pacifastin_dom"/>
</dbReference>
<feature type="domain" description="Pacifastin" evidence="9">
    <location>
        <begin position="807"/>
        <end position="841"/>
    </location>
</feature>
<feature type="domain" description="Pacifastin" evidence="9">
    <location>
        <begin position="668"/>
        <end position="705"/>
    </location>
</feature>
<evidence type="ECO:0000256" key="4">
    <source>
        <dbReference type="ARBA" id="ARBA00022900"/>
    </source>
</evidence>
<evidence type="ECO:0000256" key="3">
    <source>
        <dbReference type="ARBA" id="ARBA00022690"/>
    </source>
</evidence>
<feature type="compositionally biased region" description="Basic and acidic residues" evidence="8">
    <location>
        <begin position="237"/>
        <end position="252"/>
    </location>
</feature>
<keyword evidence="3 7" id="KW-0646">Protease inhibitor</keyword>
<evidence type="ECO:0000256" key="5">
    <source>
        <dbReference type="ARBA" id="ARBA00023157"/>
    </source>
</evidence>
<protein>
    <recommendedName>
        <fullName evidence="9">Pacifastin domain-containing protein</fullName>
    </recommendedName>
</protein>
<dbReference type="Pfam" id="PF05375">
    <property type="entry name" value="Pacifastin_I"/>
    <property type="match status" value="1"/>
</dbReference>
<dbReference type="Proteomes" id="UP000837857">
    <property type="component" value="Chromosome 24"/>
</dbReference>
<gene>
    <name evidence="10" type="ORF">IPOD504_LOCUS9976</name>
</gene>
<name>A0ABN8IH00_9NEOP</name>
<dbReference type="InterPro" id="IPR036201">
    <property type="entry name" value="Pacifastin_dom_sf"/>
</dbReference>
<organism evidence="10 11">
    <name type="scientific">Iphiclides podalirius</name>
    <name type="common">scarce swallowtail</name>
    <dbReference type="NCBI Taxonomy" id="110791"/>
    <lineage>
        <taxon>Eukaryota</taxon>
        <taxon>Metazoa</taxon>
        <taxon>Ecdysozoa</taxon>
        <taxon>Arthropoda</taxon>
        <taxon>Hexapoda</taxon>
        <taxon>Insecta</taxon>
        <taxon>Pterygota</taxon>
        <taxon>Neoptera</taxon>
        <taxon>Endopterygota</taxon>
        <taxon>Lepidoptera</taxon>
        <taxon>Glossata</taxon>
        <taxon>Ditrysia</taxon>
        <taxon>Papilionoidea</taxon>
        <taxon>Papilionidae</taxon>
        <taxon>Papilioninae</taxon>
        <taxon>Iphiclides</taxon>
    </lineage>
</organism>
<dbReference type="PROSITE" id="PS51446">
    <property type="entry name" value="PACIFASTIN"/>
    <property type="match status" value="2"/>
</dbReference>
<feature type="disulfide bond" evidence="7">
    <location>
        <begin position="671"/>
        <end position="686"/>
    </location>
</feature>
<keyword evidence="5 7" id="KW-1015">Disulfide bond</keyword>